<proteinExistence type="predicted"/>
<name>A0A4Z0PEG9_9BACT</name>
<dbReference type="Proteomes" id="UP000297739">
    <property type="component" value="Unassembled WGS sequence"/>
</dbReference>
<protein>
    <submittedName>
        <fullName evidence="2">Uncharacterized protein</fullName>
    </submittedName>
</protein>
<sequence>MNYAIKRGCDFVCYIFRDTFEGHEKSSLMNTVLRPAINLTDFKSQIPGTELQVIIRAVEDAMQMTMEIEGVDPFTPHFRAIYSACLFPRIWGMLEKVFAGQETWEVKKSRMTFTLIKKGVCQFHFYKGNAKSAFKATSKRQKAIIQGELYGDLEELPSVILQHFSDRMNSELVGFHALFFVRGKLVEDFDILHQNSITQSGLPTVLKPKTVEELVPGLTVRFKPKDKNKATPAKTQTRKTKG</sequence>
<gene>
    <name evidence="2" type="ORF">E5J99_20190</name>
</gene>
<dbReference type="AlphaFoldDB" id="A0A4Z0PEG9"/>
<evidence type="ECO:0000313" key="2">
    <source>
        <dbReference type="EMBL" id="TGE12587.1"/>
    </source>
</evidence>
<dbReference type="EMBL" id="SRLD01000067">
    <property type="protein sequence ID" value="TGE12587.1"/>
    <property type="molecule type" value="Genomic_DNA"/>
</dbReference>
<accession>A0A4Z0PEG9</accession>
<dbReference type="OrthoDB" id="892829at2"/>
<reference evidence="2 3" key="1">
    <citation type="submission" date="2019-04" db="EMBL/GenBank/DDBJ databases">
        <authorList>
            <person name="Feng G."/>
            <person name="Zhang J."/>
            <person name="Zhu H."/>
        </authorList>
    </citation>
    <scope>NUCLEOTIDE SEQUENCE [LARGE SCALE GENOMIC DNA]</scope>
    <source>
        <strain evidence="2 3">JCM 17223</strain>
    </source>
</reference>
<feature type="region of interest" description="Disordered" evidence="1">
    <location>
        <begin position="223"/>
        <end position="242"/>
    </location>
</feature>
<dbReference type="RefSeq" id="WP_135499617.1">
    <property type="nucleotide sequence ID" value="NZ_SRLD01000067.1"/>
</dbReference>
<evidence type="ECO:0000313" key="3">
    <source>
        <dbReference type="Proteomes" id="UP000297739"/>
    </source>
</evidence>
<keyword evidence="3" id="KW-1185">Reference proteome</keyword>
<comment type="caution">
    <text evidence="2">The sequence shown here is derived from an EMBL/GenBank/DDBJ whole genome shotgun (WGS) entry which is preliminary data.</text>
</comment>
<organism evidence="2 3">
    <name type="scientific">Hymenobacter elongatus</name>
    <dbReference type="NCBI Taxonomy" id="877208"/>
    <lineage>
        <taxon>Bacteria</taxon>
        <taxon>Pseudomonadati</taxon>
        <taxon>Bacteroidota</taxon>
        <taxon>Cytophagia</taxon>
        <taxon>Cytophagales</taxon>
        <taxon>Hymenobacteraceae</taxon>
        <taxon>Hymenobacter</taxon>
    </lineage>
</organism>
<evidence type="ECO:0000256" key="1">
    <source>
        <dbReference type="SAM" id="MobiDB-lite"/>
    </source>
</evidence>